<evidence type="ECO:0000313" key="1">
    <source>
        <dbReference type="EMBL" id="RWS21014.1"/>
    </source>
</evidence>
<dbReference type="OrthoDB" id="2861623at2759"/>
<protein>
    <submittedName>
        <fullName evidence="1">Uncharacterized protein</fullName>
    </submittedName>
</protein>
<dbReference type="Pfam" id="PF19086">
    <property type="entry name" value="Terpene_syn_C_2"/>
    <property type="match status" value="1"/>
</dbReference>
<dbReference type="InterPro" id="IPR008949">
    <property type="entry name" value="Isoprenoid_synthase_dom_sf"/>
</dbReference>
<dbReference type="EMBL" id="NCKV01014111">
    <property type="protein sequence ID" value="RWS21014.1"/>
    <property type="molecule type" value="Genomic_DNA"/>
</dbReference>
<name>A0A443S0I7_9ACAR</name>
<dbReference type="VEuPathDB" id="VectorBase:LDEU011026"/>
<organism evidence="1 2">
    <name type="scientific">Leptotrombidium deliense</name>
    <dbReference type="NCBI Taxonomy" id="299467"/>
    <lineage>
        <taxon>Eukaryota</taxon>
        <taxon>Metazoa</taxon>
        <taxon>Ecdysozoa</taxon>
        <taxon>Arthropoda</taxon>
        <taxon>Chelicerata</taxon>
        <taxon>Arachnida</taxon>
        <taxon>Acari</taxon>
        <taxon>Acariformes</taxon>
        <taxon>Trombidiformes</taxon>
        <taxon>Prostigmata</taxon>
        <taxon>Anystina</taxon>
        <taxon>Parasitengona</taxon>
        <taxon>Trombiculoidea</taxon>
        <taxon>Trombiculidae</taxon>
        <taxon>Leptotrombidium</taxon>
    </lineage>
</organism>
<proteinExistence type="predicted"/>
<evidence type="ECO:0000313" key="2">
    <source>
        <dbReference type="Proteomes" id="UP000288716"/>
    </source>
</evidence>
<sequence>MATEIRRELHLAVNWERCVIDAKRIPSLAEYLEYRHYTGGIDFFLNLIEIVRNIFIPDSVLVNVTLQRFSYLTSELNKLNASTYIS</sequence>
<dbReference type="AlphaFoldDB" id="A0A443S0I7"/>
<gene>
    <name evidence="1" type="ORF">B4U80_14194</name>
</gene>
<accession>A0A443S0I7</accession>
<dbReference type="SUPFAM" id="SSF48576">
    <property type="entry name" value="Terpenoid synthases"/>
    <property type="match status" value="1"/>
</dbReference>
<comment type="caution">
    <text evidence="1">The sequence shown here is derived from an EMBL/GenBank/DDBJ whole genome shotgun (WGS) entry which is preliminary data.</text>
</comment>
<reference evidence="1 2" key="1">
    <citation type="journal article" date="2018" name="Gigascience">
        <title>Genomes of trombidid mites reveal novel predicted allergens and laterally-transferred genes associated with secondary metabolism.</title>
        <authorList>
            <person name="Dong X."/>
            <person name="Chaisiri K."/>
            <person name="Xia D."/>
            <person name="Armstrong S.D."/>
            <person name="Fang Y."/>
            <person name="Donnelly M.J."/>
            <person name="Kadowaki T."/>
            <person name="McGarry J.W."/>
            <person name="Darby A.C."/>
            <person name="Makepeace B.L."/>
        </authorList>
    </citation>
    <scope>NUCLEOTIDE SEQUENCE [LARGE SCALE GENOMIC DNA]</scope>
    <source>
        <strain evidence="1">UoL-UT</strain>
    </source>
</reference>
<keyword evidence="2" id="KW-1185">Reference proteome</keyword>
<dbReference type="Proteomes" id="UP000288716">
    <property type="component" value="Unassembled WGS sequence"/>
</dbReference>
<dbReference type="Gene3D" id="1.10.600.10">
    <property type="entry name" value="Farnesyl Diphosphate Synthase"/>
    <property type="match status" value="1"/>
</dbReference>